<feature type="coiled-coil region" evidence="1">
    <location>
        <begin position="54"/>
        <end position="102"/>
    </location>
</feature>
<proteinExistence type="predicted"/>
<feature type="coiled-coil region" evidence="1">
    <location>
        <begin position="135"/>
        <end position="190"/>
    </location>
</feature>
<feature type="region of interest" description="Disordered" evidence="2">
    <location>
        <begin position="1"/>
        <end position="53"/>
    </location>
</feature>
<feature type="coiled-coil region" evidence="1">
    <location>
        <begin position="223"/>
        <end position="250"/>
    </location>
</feature>
<evidence type="ECO:0000256" key="2">
    <source>
        <dbReference type="SAM" id="MobiDB-lite"/>
    </source>
</evidence>
<evidence type="ECO:0000313" key="3">
    <source>
        <dbReference type="EMBL" id="CAD9200324.1"/>
    </source>
</evidence>
<name>A0A7S1SJ05_9CHLO</name>
<dbReference type="AlphaFoldDB" id="A0A7S1SJ05"/>
<accession>A0A7S1SJ05</accession>
<protein>
    <submittedName>
        <fullName evidence="3">Uncharacterized protein</fullName>
    </submittedName>
</protein>
<keyword evidence="1" id="KW-0175">Coiled coil</keyword>
<feature type="compositionally biased region" description="Basic and acidic residues" evidence="2">
    <location>
        <begin position="270"/>
        <end position="283"/>
    </location>
</feature>
<gene>
    <name evidence="3" type="ORF">TCHU04912_LOCUS2557</name>
</gene>
<feature type="region of interest" description="Disordered" evidence="2">
    <location>
        <begin position="264"/>
        <end position="283"/>
    </location>
</feature>
<reference evidence="3" key="1">
    <citation type="submission" date="2021-01" db="EMBL/GenBank/DDBJ databases">
        <authorList>
            <person name="Corre E."/>
            <person name="Pelletier E."/>
            <person name="Niang G."/>
            <person name="Scheremetjew M."/>
            <person name="Finn R."/>
            <person name="Kale V."/>
            <person name="Holt S."/>
            <person name="Cochrane G."/>
            <person name="Meng A."/>
            <person name="Brown T."/>
            <person name="Cohen L."/>
        </authorList>
    </citation>
    <scope>NUCLEOTIDE SEQUENCE</scope>
    <source>
        <strain evidence="3">PLY429</strain>
    </source>
</reference>
<sequence length="283" mass="32592">MASSERRSPSDGPTPDAHLSGGDTREQDDPCAEPSGEFSKRVSAQEGSKVVEDARKLKEEIVMLRRRLDEEKTLRLQEEYKRNLLSERVQLLQRARERAEVTQEGMDIASSPVGTYSRLRTAAIEVDEDSIPGSREKMLERVKQHIEQCRQLDDELNRERAARWSALQSSMEADNALEKAKNLEEGLKKEARWEAQIADMEHRAWVADLNQIQMQAMQKRRDVHALQLLLQKEEARRRQLIQEIASVQEMKERAVKYIHKRAHQFGTRTADAEPQRKIQGDSG</sequence>
<evidence type="ECO:0000256" key="1">
    <source>
        <dbReference type="SAM" id="Coils"/>
    </source>
</evidence>
<organism evidence="3">
    <name type="scientific">Tetraselmis chuii</name>
    <dbReference type="NCBI Taxonomy" id="63592"/>
    <lineage>
        <taxon>Eukaryota</taxon>
        <taxon>Viridiplantae</taxon>
        <taxon>Chlorophyta</taxon>
        <taxon>core chlorophytes</taxon>
        <taxon>Chlorodendrophyceae</taxon>
        <taxon>Chlorodendrales</taxon>
        <taxon>Chlorodendraceae</taxon>
        <taxon>Tetraselmis</taxon>
    </lineage>
</organism>
<dbReference type="EMBL" id="HBGG01005360">
    <property type="protein sequence ID" value="CAD9200324.1"/>
    <property type="molecule type" value="Transcribed_RNA"/>
</dbReference>